<organism evidence="1 2">
    <name type="scientific">Mycobacterium aquaticum</name>
    <dbReference type="NCBI Taxonomy" id="1927124"/>
    <lineage>
        <taxon>Bacteria</taxon>
        <taxon>Bacillati</taxon>
        <taxon>Actinomycetota</taxon>
        <taxon>Actinomycetes</taxon>
        <taxon>Mycobacteriales</taxon>
        <taxon>Mycobacteriaceae</taxon>
        <taxon>Mycobacterium</taxon>
    </lineage>
</organism>
<evidence type="ECO:0000313" key="1">
    <source>
        <dbReference type="EMBL" id="ORA24900.1"/>
    </source>
</evidence>
<dbReference type="AlphaFoldDB" id="A0A1X0A4C2"/>
<dbReference type="Gene3D" id="1.10.30.50">
    <property type="match status" value="1"/>
</dbReference>
<dbReference type="STRING" id="1927124.BST13_33565"/>
<dbReference type="EMBL" id="MVHF01000055">
    <property type="protein sequence ID" value="ORA24900.1"/>
    <property type="molecule type" value="Genomic_DNA"/>
</dbReference>
<protein>
    <recommendedName>
        <fullName evidence="3">HNH endonuclease</fullName>
    </recommendedName>
</protein>
<reference evidence="1 2" key="1">
    <citation type="submission" date="2017-02" db="EMBL/GenBank/DDBJ databases">
        <title>The new phylogeny of genus Mycobacterium.</title>
        <authorList>
            <person name="Tortoli E."/>
            <person name="Trovato A."/>
            <person name="Cirillo D.M."/>
        </authorList>
    </citation>
    <scope>NUCLEOTIDE SEQUENCE [LARGE SCALE GENOMIC DNA]</scope>
    <source>
        <strain evidence="1 2">RW6</strain>
    </source>
</reference>
<evidence type="ECO:0000313" key="2">
    <source>
        <dbReference type="Proteomes" id="UP000192448"/>
    </source>
</evidence>
<evidence type="ECO:0008006" key="3">
    <source>
        <dbReference type="Google" id="ProtNLM"/>
    </source>
</evidence>
<comment type="caution">
    <text evidence="1">The sequence shown here is derived from an EMBL/GenBank/DDBJ whole genome shotgun (WGS) entry which is preliminary data.</text>
</comment>
<name>A0A1X0A4C2_9MYCO</name>
<gene>
    <name evidence="1" type="ORF">BST13_33565</name>
</gene>
<keyword evidence="2" id="KW-1185">Reference proteome</keyword>
<sequence length="130" mass="14279">MTRPVRQRQSSSSTVTQAVRRDLRERALHCCEVCGKYGANNAHHRVNASQRGRGTLGNLMLVCGSGTTGCHGRITMHPQWAKSQGYTVPPGYEPCDVPLVRWSRFIGAPEVVLINDRGEVNPTDRSPGIP</sequence>
<accession>A0A1X0A4C2</accession>
<proteinExistence type="predicted"/>
<dbReference type="CDD" id="cd00085">
    <property type="entry name" value="HNHc"/>
    <property type="match status" value="1"/>
</dbReference>
<dbReference type="InterPro" id="IPR003615">
    <property type="entry name" value="HNH_nuc"/>
</dbReference>
<dbReference type="Proteomes" id="UP000192448">
    <property type="component" value="Unassembled WGS sequence"/>
</dbReference>